<sequence length="433" mass="49469">MISAALRDGQLQLRHRSARSWPAVLPVPVLPVLPGRLIPQRLERHHRDSLRRRRRQAGTRGDPASRLARPVLPAVLQAQRRHRRLLRGHRPKAPVGFLQAGRHLRQAHRRGPLHLYRRLYKVRHRRDGGPWRPRLLLLRRPRHGQHRRAVHLGRLRVRPPCGAGRPGRLLRGRAGERLLRRLGRLGRGRQGGARGRPQVQVRVWHRDARLPQVARRRDGRGLCNRQPADDLDLEAQDQAGHAPLRRHALPVRYRHDVPRGAGRTRDRRDHGRRTRRHVEPPRLQRLQHGLQGPLPGALVHPLPDGLQRHPDVGAGQVCRRLQLLVEGVHRGCRRLQSGERVVHAVLLRRRADWSGARLRQGDDPYRPQANGHALAVRRNPPEAAARSTNVYILSTVVWRLPLRLAHTAGGSRDTRESVHAWSAPLAWAVGRVG</sequence>
<reference evidence="2" key="2">
    <citation type="submission" date="2024-10" db="UniProtKB">
        <authorList>
            <consortium name="EnsemblProtists"/>
        </authorList>
    </citation>
    <scope>IDENTIFICATION</scope>
</reference>
<evidence type="ECO:0000256" key="1">
    <source>
        <dbReference type="SAM" id="MobiDB-lite"/>
    </source>
</evidence>
<feature type="compositionally biased region" description="Basic and acidic residues" evidence="1">
    <location>
        <begin position="253"/>
        <end position="269"/>
    </location>
</feature>
<evidence type="ECO:0000313" key="3">
    <source>
        <dbReference type="Proteomes" id="UP000013827"/>
    </source>
</evidence>
<organism evidence="2 3">
    <name type="scientific">Emiliania huxleyi (strain CCMP1516)</name>
    <dbReference type="NCBI Taxonomy" id="280463"/>
    <lineage>
        <taxon>Eukaryota</taxon>
        <taxon>Haptista</taxon>
        <taxon>Haptophyta</taxon>
        <taxon>Prymnesiophyceae</taxon>
        <taxon>Isochrysidales</taxon>
        <taxon>Noelaerhabdaceae</taxon>
        <taxon>Emiliania</taxon>
    </lineage>
</organism>
<name>A0A0D3K8N0_EMIH1</name>
<dbReference type="Proteomes" id="UP000013827">
    <property type="component" value="Unassembled WGS sequence"/>
</dbReference>
<keyword evidence="3" id="KW-1185">Reference proteome</keyword>
<feature type="region of interest" description="Disordered" evidence="1">
    <location>
        <begin position="43"/>
        <end position="66"/>
    </location>
</feature>
<reference evidence="3" key="1">
    <citation type="journal article" date="2013" name="Nature">
        <title>Pan genome of the phytoplankton Emiliania underpins its global distribution.</title>
        <authorList>
            <person name="Read B.A."/>
            <person name="Kegel J."/>
            <person name="Klute M.J."/>
            <person name="Kuo A."/>
            <person name="Lefebvre S.C."/>
            <person name="Maumus F."/>
            <person name="Mayer C."/>
            <person name="Miller J."/>
            <person name="Monier A."/>
            <person name="Salamov A."/>
            <person name="Young J."/>
            <person name="Aguilar M."/>
            <person name="Claverie J.M."/>
            <person name="Frickenhaus S."/>
            <person name="Gonzalez K."/>
            <person name="Herman E.K."/>
            <person name="Lin Y.C."/>
            <person name="Napier J."/>
            <person name="Ogata H."/>
            <person name="Sarno A.F."/>
            <person name="Shmutz J."/>
            <person name="Schroeder D."/>
            <person name="de Vargas C."/>
            <person name="Verret F."/>
            <person name="von Dassow P."/>
            <person name="Valentin K."/>
            <person name="Van de Peer Y."/>
            <person name="Wheeler G."/>
            <person name="Dacks J.B."/>
            <person name="Delwiche C.F."/>
            <person name="Dyhrman S.T."/>
            <person name="Glockner G."/>
            <person name="John U."/>
            <person name="Richards T."/>
            <person name="Worden A.Z."/>
            <person name="Zhang X."/>
            <person name="Grigoriev I.V."/>
            <person name="Allen A.E."/>
            <person name="Bidle K."/>
            <person name="Borodovsky M."/>
            <person name="Bowler C."/>
            <person name="Brownlee C."/>
            <person name="Cock J.M."/>
            <person name="Elias M."/>
            <person name="Gladyshev V.N."/>
            <person name="Groth M."/>
            <person name="Guda C."/>
            <person name="Hadaegh A."/>
            <person name="Iglesias-Rodriguez M.D."/>
            <person name="Jenkins J."/>
            <person name="Jones B.M."/>
            <person name="Lawson T."/>
            <person name="Leese F."/>
            <person name="Lindquist E."/>
            <person name="Lobanov A."/>
            <person name="Lomsadze A."/>
            <person name="Malik S.B."/>
            <person name="Marsh M.E."/>
            <person name="Mackinder L."/>
            <person name="Mock T."/>
            <person name="Mueller-Roeber B."/>
            <person name="Pagarete A."/>
            <person name="Parker M."/>
            <person name="Probert I."/>
            <person name="Quesneville H."/>
            <person name="Raines C."/>
            <person name="Rensing S.A."/>
            <person name="Riano-Pachon D.M."/>
            <person name="Richier S."/>
            <person name="Rokitta S."/>
            <person name="Shiraiwa Y."/>
            <person name="Soanes D.M."/>
            <person name="van der Giezen M."/>
            <person name="Wahlund T.M."/>
            <person name="Williams B."/>
            <person name="Wilson W."/>
            <person name="Wolfe G."/>
            <person name="Wurch L.L."/>
        </authorList>
    </citation>
    <scope>NUCLEOTIDE SEQUENCE</scope>
</reference>
<protein>
    <submittedName>
        <fullName evidence="2">Uncharacterized protein</fullName>
    </submittedName>
</protein>
<proteinExistence type="predicted"/>
<dbReference type="HOGENOM" id="CLU_716543_0_0_1"/>
<dbReference type="KEGG" id="ehx:EMIHUDRAFT_434212"/>
<feature type="compositionally biased region" description="Basic residues" evidence="1">
    <location>
        <begin position="47"/>
        <end position="57"/>
    </location>
</feature>
<dbReference type="EnsemblProtists" id="EOD32115">
    <property type="protein sequence ID" value="EOD32115"/>
    <property type="gene ID" value="EMIHUDRAFT_434212"/>
</dbReference>
<dbReference type="AlphaFoldDB" id="A0A0D3K8N0"/>
<feature type="region of interest" description="Disordered" evidence="1">
    <location>
        <begin position="240"/>
        <end position="281"/>
    </location>
</feature>
<evidence type="ECO:0000313" key="2">
    <source>
        <dbReference type="EnsemblProtists" id="EOD32115"/>
    </source>
</evidence>
<dbReference type="PaxDb" id="2903-EOD32115"/>
<accession>A0A0D3K8N0</accession>